<dbReference type="Gene3D" id="1.20.58.80">
    <property type="entry name" value="Phosphotransferase system, lactose/cellobiose-type IIA subunit"/>
    <property type="match status" value="1"/>
</dbReference>
<accession>A0A8H7PT11</accession>
<dbReference type="AlphaFoldDB" id="A0A8H7PT11"/>
<gene>
    <name evidence="2" type="ORF">INT44_001864</name>
</gene>
<organism evidence="2 3">
    <name type="scientific">Umbelopsis vinacea</name>
    <dbReference type="NCBI Taxonomy" id="44442"/>
    <lineage>
        <taxon>Eukaryota</taxon>
        <taxon>Fungi</taxon>
        <taxon>Fungi incertae sedis</taxon>
        <taxon>Mucoromycota</taxon>
        <taxon>Mucoromycotina</taxon>
        <taxon>Umbelopsidomycetes</taxon>
        <taxon>Umbelopsidales</taxon>
        <taxon>Umbelopsidaceae</taxon>
        <taxon>Umbelopsis</taxon>
    </lineage>
</organism>
<feature type="compositionally biased region" description="Low complexity" evidence="1">
    <location>
        <begin position="487"/>
        <end position="520"/>
    </location>
</feature>
<evidence type="ECO:0000256" key="1">
    <source>
        <dbReference type="SAM" id="MobiDB-lite"/>
    </source>
</evidence>
<dbReference type="Proteomes" id="UP000612746">
    <property type="component" value="Unassembled WGS sequence"/>
</dbReference>
<feature type="compositionally biased region" description="Polar residues" evidence="1">
    <location>
        <begin position="321"/>
        <end position="330"/>
    </location>
</feature>
<feature type="compositionally biased region" description="Acidic residues" evidence="1">
    <location>
        <begin position="616"/>
        <end position="626"/>
    </location>
</feature>
<comment type="caution">
    <text evidence="2">The sequence shown here is derived from an EMBL/GenBank/DDBJ whole genome shotgun (WGS) entry which is preliminary data.</text>
</comment>
<feature type="region of interest" description="Disordered" evidence="1">
    <location>
        <begin position="704"/>
        <end position="787"/>
    </location>
</feature>
<feature type="region of interest" description="Disordered" evidence="1">
    <location>
        <begin position="161"/>
        <end position="191"/>
    </location>
</feature>
<feature type="compositionally biased region" description="Acidic residues" evidence="1">
    <location>
        <begin position="308"/>
        <end position="317"/>
    </location>
</feature>
<feature type="compositionally biased region" description="Polar residues" evidence="1">
    <location>
        <begin position="560"/>
        <end position="571"/>
    </location>
</feature>
<feature type="compositionally biased region" description="Polar residues" evidence="1">
    <location>
        <begin position="658"/>
        <end position="677"/>
    </location>
</feature>
<feature type="compositionally biased region" description="Polar residues" evidence="1">
    <location>
        <begin position="161"/>
        <end position="188"/>
    </location>
</feature>
<dbReference type="OrthoDB" id="2421121at2759"/>
<feature type="region of interest" description="Disordered" evidence="1">
    <location>
        <begin position="240"/>
        <end position="265"/>
    </location>
</feature>
<feature type="compositionally biased region" description="Polar residues" evidence="1">
    <location>
        <begin position="754"/>
        <end position="777"/>
    </location>
</feature>
<evidence type="ECO:0000313" key="2">
    <source>
        <dbReference type="EMBL" id="KAG2178711.1"/>
    </source>
</evidence>
<keyword evidence="3" id="KW-1185">Reference proteome</keyword>
<proteinExistence type="predicted"/>
<feature type="compositionally biased region" description="Polar residues" evidence="1">
    <location>
        <begin position="370"/>
        <end position="386"/>
    </location>
</feature>
<sequence length="899" mass="98798">MAQLPNASSESLPQDTNLRQFLQRQANVELDEVQTKSIHEWIKLGHEYLRDFDEAILKDDSEAAYIKFLIASRISCNIIPVHPNYPHMAVSEQNEDDLLRKKILDNFAGFMRSTVPVVIARETAILQGGSPTLRSTDRITPPASPVLSTVAGLDNDHRSFLSTDSISQPHITNQDNMSVHSESTTGHVSTSSATTYYTSSLSGQELHPSSLSLSDPLMSNDDVVLTGAYNMLGSSVVSREQTNTYDGSSRASTITGRANNNGSIRSGYAASKTMADMVDEINNQLEQQNLKKLDRMTSRRRYARDSDISSDEDEDDIPQPSHYSQPSPLHSPQAMPYPTVGFHNGYAPPDEPIPSRSVHHSVSRASLHNGTYHEQSPEGSPLSPSSDIFPIELSPQMLQRTNDPNETYAPEMRESQGSDVNRPHVARSDSVVTHVLEPVESLTLSLQGTSNVLYKPDELDGPVESTREQVTMQKPEVPDTRVPDTQVPTSPSIASSTSSKGTIKSSVSHPSTSAGSLSKASKSFFGGFKSGKKTIKVDGTTNKVVTSTVPQPPRRKESKTQQSYTSHTSHYTPFGSLVSKKSDVSKTSNHGSRTHLPTEPPPPPKPPMVETRNSISDDDNISDSEEPPNAMSVPDRQDSYGDHRSSVASGSLHDHRSSIASSNSGSQEHRSSIVSNAQDHRPSIVSNNSYDYRASVVSNNTNNLLDHRPSIASKPLPIPQSDHLFNSTHSTIPHSDLSSNSTHSIRSPPGNEGILSTSPASIMTSSKAATSPRQQPLSHEPDRSAAPKVGPTIERLRRYAQSNMEFVKYMSFQDLISFATDLFVNMRKLQLEGEYEDAYIHGMQAMIVATYILPRHVECHSGSGVAYYRYIELAEMINFRYKVMLANIQNIIENNDLLR</sequence>
<feature type="compositionally biased region" description="Polar residues" evidence="1">
    <location>
        <begin position="240"/>
        <end position="264"/>
    </location>
</feature>
<feature type="region of interest" description="Disordered" evidence="1">
    <location>
        <begin position="453"/>
        <end position="520"/>
    </location>
</feature>
<feature type="region of interest" description="Disordered" evidence="1">
    <location>
        <begin position="291"/>
        <end position="362"/>
    </location>
</feature>
<reference evidence="2" key="1">
    <citation type="submission" date="2020-12" db="EMBL/GenBank/DDBJ databases">
        <title>Metabolic potential, ecology and presence of endohyphal bacteria is reflected in genomic diversity of Mucoromycotina.</title>
        <authorList>
            <person name="Muszewska A."/>
            <person name="Okrasinska A."/>
            <person name="Steczkiewicz K."/>
            <person name="Drgas O."/>
            <person name="Orlowska M."/>
            <person name="Perlinska-Lenart U."/>
            <person name="Aleksandrzak-Piekarczyk T."/>
            <person name="Szatraj K."/>
            <person name="Zielenkiewicz U."/>
            <person name="Pilsyk S."/>
            <person name="Malc E."/>
            <person name="Mieczkowski P."/>
            <person name="Kruszewska J.S."/>
            <person name="Biernat P."/>
            <person name="Pawlowska J."/>
        </authorList>
    </citation>
    <scope>NUCLEOTIDE SEQUENCE</scope>
    <source>
        <strain evidence="2">WA0000051536</strain>
    </source>
</reference>
<feature type="compositionally biased region" description="Basic and acidic residues" evidence="1">
    <location>
        <begin position="291"/>
        <end position="307"/>
    </location>
</feature>
<protein>
    <submittedName>
        <fullName evidence="2">Uncharacterized protein</fullName>
    </submittedName>
</protein>
<feature type="region of interest" description="Disordered" evidence="1">
    <location>
        <begin position="400"/>
        <end position="423"/>
    </location>
</feature>
<dbReference type="EMBL" id="JAEPRA010000011">
    <property type="protein sequence ID" value="KAG2178711.1"/>
    <property type="molecule type" value="Genomic_DNA"/>
</dbReference>
<evidence type="ECO:0000313" key="3">
    <source>
        <dbReference type="Proteomes" id="UP000612746"/>
    </source>
</evidence>
<feature type="region of interest" description="Disordered" evidence="1">
    <location>
        <begin position="543"/>
        <end position="685"/>
    </location>
</feature>
<feature type="compositionally biased region" description="Polar residues" evidence="1">
    <location>
        <begin position="723"/>
        <end position="745"/>
    </location>
</feature>
<name>A0A8H7PT11_9FUNG</name>
<feature type="compositionally biased region" description="Basic and acidic residues" evidence="1">
    <location>
        <begin position="635"/>
        <end position="645"/>
    </location>
</feature>
<feature type="region of interest" description="Disordered" evidence="1">
    <location>
        <begin position="370"/>
        <end position="389"/>
    </location>
</feature>
<feature type="compositionally biased region" description="Pro residues" evidence="1">
    <location>
        <begin position="598"/>
        <end position="607"/>
    </location>
</feature>